<dbReference type="PROSITE" id="PS50060">
    <property type="entry name" value="MAM_2"/>
    <property type="match status" value="4"/>
</dbReference>
<name>A0A2U9BS75_SCOMX</name>
<feature type="domain" description="MAM" evidence="2">
    <location>
        <begin position="180"/>
        <end position="337"/>
    </location>
</feature>
<dbReference type="InterPro" id="IPR051560">
    <property type="entry name" value="MAM_domain-containing"/>
</dbReference>
<evidence type="ECO:0000259" key="2">
    <source>
        <dbReference type="PROSITE" id="PS50060"/>
    </source>
</evidence>
<reference evidence="3 4" key="1">
    <citation type="submission" date="2017-12" db="EMBL/GenBank/DDBJ databases">
        <title>Integrating genomic resources of turbot (Scophthalmus maximus) in depth evaluation of genetic and physical mapping variation across individuals.</title>
        <authorList>
            <person name="Martinez P."/>
        </authorList>
    </citation>
    <scope>NUCLEOTIDE SEQUENCE [LARGE SCALE GENOMIC DNA]</scope>
</reference>
<accession>A0A2U9BS75</accession>
<dbReference type="PANTHER" id="PTHR23282:SF101">
    <property type="entry name" value="MAM DOMAIN-CONTAINING PROTEIN"/>
    <property type="match status" value="1"/>
</dbReference>
<proteinExistence type="predicted"/>
<evidence type="ECO:0000313" key="3">
    <source>
        <dbReference type="EMBL" id="AWP06446.1"/>
    </source>
</evidence>
<feature type="domain" description="MAM" evidence="2">
    <location>
        <begin position="514"/>
        <end position="674"/>
    </location>
</feature>
<keyword evidence="4" id="KW-1185">Reference proteome</keyword>
<dbReference type="PANTHER" id="PTHR23282">
    <property type="entry name" value="APICAL ENDOSOMAL GLYCOPROTEIN PRECURSOR"/>
    <property type="match status" value="1"/>
</dbReference>
<organism evidence="3 4">
    <name type="scientific">Scophthalmus maximus</name>
    <name type="common">Turbot</name>
    <name type="synonym">Psetta maxima</name>
    <dbReference type="NCBI Taxonomy" id="52904"/>
    <lineage>
        <taxon>Eukaryota</taxon>
        <taxon>Metazoa</taxon>
        <taxon>Chordata</taxon>
        <taxon>Craniata</taxon>
        <taxon>Vertebrata</taxon>
        <taxon>Euteleostomi</taxon>
        <taxon>Actinopterygii</taxon>
        <taxon>Neopterygii</taxon>
        <taxon>Teleostei</taxon>
        <taxon>Neoteleostei</taxon>
        <taxon>Acanthomorphata</taxon>
        <taxon>Carangaria</taxon>
        <taxon>Pleuronectiformes</taxon>
        <taxon>Pleuronectoidei</taxon>
        <taxon>Scophthalmidae</taxon>
        <taxon>Scophthalmus</taxon>
    </lineage>
</organism>
<dbReference type="Gene3D" id="2.60.120.200">
    <property type="match status" value="4"/>
</dbReference>
<keyword evidence="1" id="KW-0732">Signal</keyword>
<feature type="chain" id="PRO_5016036836" evidence="1">
    <location>
        <begin position="39"/>
        <end position="693"/>
    </location>
</feature>
<dbReference type="Proteomes" id="UP000246464">
    <property type="component" value="Chromosome 9"/>
</dbReference>
<feature type="domain" description="MAM" evidence="2">
    <location>
        <begin position="43"/>
        <end position="181"/>
    </location>
</feature>
<dbReference type="GO" id="GO:0016020">
    <property type="term" value="C:membrane"/>
    <property type="evidence" value="ECO:0007669"/>
    <property type="project" value="InterPro"/>
</dbReference>
<dbReference type="PROSITE" id="PS00740">
    <property type="entry name" value="MAM_1"/>
    <property type="match status" value="2"/>
</dbReference>
<dbReference type="Pfam" id="PF00629">
    <property type="entry name" value="MAM"/>
    <property type="match status" value="4"/>
</dbReference>
<dbReference type="STRING" id="52904.ENSSMAP00000027976"/>
<dbReference type="SMART" id="SM00137">
    <property type="entry name" value="MAM"/>
    <property type="match status" value="4"/>
</dbReference>
<evidence type="ECO:0000256" key="1">
    <source>
        <dbReference type="SAM" id="SignalP"/>
    </source>
</evidence>
<dbReference type="EMBL" id="CP026251">
    <property type="protein sequence ID" value="AWP06446.1"/>
    <property type="molecule type" value="Genomic_DNA"/>
</dbReference>
<dbReference type="InterPro" id="IPR013320">
    <property type="entry name" value="ConA-like_dom_sf"/>
</dbReference>
<dbReference type="InterPro" id="IPR000998">
    <property type="entry name" value="MAM_dom"/>
</dbReference>
<dbReference type="CDD" id="cd06263">
    <property type="entry name" value="MAM"/>
    <property type="match status" value="4"/>
</dbReference>
<feature type="domain" description="MAM" evidence="2">
    <location>
        <begin position="348"/>
        <end position="507"/>
    </location>
</feature>
<sequence>MGSVRLVVRAWMLTSCPPPLAVMMLLLLLLCGFPVARPQLLPGSCNFELGTCGYASDPEYGSWSMNKEGHLLTVDSAFLSDQEQAVLVSPVLDQQDWSCVRLVYQITGHGSLHLHLRPESDNFDHRLWTANQASDSWLIAGVDLPNTTIPYQILLEGRPGRASGNGVAIFEIHIVPGYCIECNFEDHHLCGYSNSWNPNVNWYVGGSVAREPASVPERNTQRGHYMYVDSVYAKHFQEVAKLTSPMTTVPMAGCLSFYYQRDQERGNIFSAFTRDQLGHYEEIWRPEVYATGGWTLVSVDIKAPHPLEVVFEVAFNSARGGYVAIDDISFSPEFCHTDTEPTFDPSIANCDFENGLCLYYQERAETKAWSRASVKPNAYRIGDHTTGSGSFLLANTRFTSSPGYMGRLHGPFLPGNHKYCLRFYYMLHGFRKVENALVLYIYDENNVAQEKVWSLADTSRAVWTQVEVTYVKPMLSKAVFVSLCKNFWECGLVAIDDITVSVGDCQITAGSLPGQCDFESGVCDFIQDKKGDKADWLRVRGRTPTSYTGPRGDHTTGVGYFMYIEASLMRPGHKARLLTSDLRGSSSPQCLVFYYHMYGSGTGILSVLLRQGAGDSDTVLWRKRGEQTISWTRAMVDYHCDVRHQIIFEAIRGPSLRSDIAIDDIYFKRGRCEDPGDVTTYSGSSEYVNEIEN</sequence>
<dbReference type="AlphaFoldDB" id="A0A2U9BS75"/>
<dbReference type="SUPFAM" id="SSF49899">
    <property type="entry name" value="Concanavalin A-like lectins/glucanases"/>
    <property type="match status" value="4"/>
</dbReference>
<feature type="signal peptide" evidence="1">
    <location>
        <begin position="1"/>
        <end position="38"/>
    </location>
</feature>
<protein>
    <submittedName>
        <fullName evidence="3">Putative MAM domain-containing protein 2</fullName>
    </submittedName>
</protein>
<evidence type="ECO:0000313" key="4">
    <source>
        <dbReference type="Proteomes" id="UP000246464"/>
    </source>
</evidence>
<gene>
    <name evidence="3" type="ORF">SMAX5B_005706</name>
</gene>